<protein>
    <recommendedName>
        <fullName evidence="5">F-box domain-containing protein</fullName>
    </recommendedName>
</protein>
<accession>A0A9P5Q6D9</accession>
<sequence>MPRVFDPEPTLERLRKGDSPGTTEVSKTFELIQDAHVQLSKYDSFVEKIEESLQKLKQAREELKGSIDVTAAFVSPVRLLPEDVLLEIFALHIASEEVTLGLSPQIRTHCPTLHLSQICSFWRKIVLSQPTLW</sequence>
<comment type="caution">
    <text evidence="3">The sequence shown here is derived from an EMBL/GenBank/DDBJ whole genome shotgun (WGS) entry which is preliminary data.</text>
</comment>
<keyword evidence="1" id="KW-0175">Coiled coil</keyword>
<dbReference type="OrthoDB" id="3248197at2759"/>
<evidence type="ECO:0008006" key="5">
    <source>
        <dbReference type="Google" id="ProtNLM"/>
    </source>
</evidence>
<name>A0A9P5Q6D9_9AGAR</name>
<dbReference type="Proteomes" id="UP000772434">
    <property type="component" value="Unassembled WGS sequence"/>
</dbReference>
<proteinExistence type="predicted"/>
<keyword evidence="4" id="KW-1185">Reference proteome</keyword>
<evidence type="ECO:0000256" key="2">
    <source>
        <dbReference type="SAM" id="MobiDB-lite"/>
    </source>
</evidence>
<organism evidence="3 4">
    <name type="scientific">Rhodocollybia butyracea</name>
    <dbReference type="NCBI Taxonomy" id="206335"/>
    <lineage>
        <taxon>Eukaryota</taxon>
        <taxon>Fungi</taxon>
        <taxon>Dikarya</taxon>
        <taxon>Basidiomycota</taxon>
        <taxon>Agaricomycotina</taxon>
        <taxon>Agaricomycetes</taxon>
        <taxon>Agaricomycetidae</taxon>
        <taxon>Agaricales</taxon>
        <taxon>Marasmiineae</taxon>
        <taxon>Omphalotaceae</taxon>
        <taxon>Rhodocollybia</taxon>
    </lineage>
</organism>
<evidence type="ECO:0000313" key="3">
    <source>
        <dbReference type="EMBL" id="KAF9075624.1"/>
    </source>
</evidence>
<feature type="coiled-coil region" evidence="1">
    <location>
        <begin position="42"/>
        <end position="69"/>
    </location>
</feature>
<evidence type="ECO:0000256" key="1">
    <source>
        <dbReference type="SAM" id="Coils"/>
    </source>
</evidence>
<dbReference type="AlphaFoldDB" id="A0A9P5Q6D9"/>
<gene>
    <name evidence="3" type="ORF">BDP27DRAFT_1212589</name>
</gene>
<dbReference type="EMBL" id="JADNRY010000009">
    <property type="protein sequence ID" value="KAF9075624.1"/>
    <property type="molecule type" value="Genomic_DNA"/>
</dbReference>
<feature type="region of interest" description="Disordered" evidence="2">
    <location>
        <begin position="1"/>
        <end position="22"/>
    </location>
</feature>
<evidence type="ECO:0000313" key="4">
    <source>
        <dbReference type="Proteomes" id="UP000772434"/>
    </source>
</evidence>
<reference evidence="3" key="1">
    <citation type="submission" date="2020-11" db="EMBL/GenBank/DDBJ databases">
        <authorList>
            <consortium name="DOE Joint Genome Institute"/>
            <person name="Ahrendt S."/>
            <person name="Riley R."/>
            <person name="Andreopoulos W."/>
            <person name="Labutti K."/>
            <person name="Pangilinan J."/>
            <person name="Ruiz-Duenas F.J."/>
            <person name="Barrasa J.M."/>
            <person name="Sanchez-Garcia M."/>
            <person name="Camarero S."/>
            <person name="Miyauchi S."/>
            <person name="Serrano A."/>
            <person name="Linde D."/>
            <person name="Babiker R."/>
            <person name="Drula E."/>
            <person name="Ayuso-Fernandez I."/>
            <person name="Pacheco R."/>
            <person name="Padilla G."/>
            <person name="Ferreira P."/>
            <person name="Barriuso J."/>
            <person name="Kellner H."/>
            <person name="Castanera R."/>
            <person name="Alfaro M."/>
            <person name="Ramirez L."/>
            <person name="Pisabarro A.G."/>
            <person name="Kuo A."/>
            <person name="Tritt A."/>
            <person name="Lipzen A."/>
            <person name="He G."/>
            <person name="Yan M."/>
            <person name="Ng V."/>
            <person name="Cullen D."/>
            <person name="Martin F."/>
            <person name="Rosso M.-N."/>
            <person name="Henrissat B."/>
            <person name="Hibbett D."/>
            <person name="Martinez A.T."/>
            <person name="Grigoriev I.V."/>
        </authorList>
    </citation>
    <scope>NUCLEOTIDE SEQUENCE</scope>
    <source>
        <strain evidence="3">AH 40177</strain>
    </source>
</reference>
<feature type="non-terminal residue" evidence="3">
    <location>
        <position position="1"/>
    </location>
</feature>